<protein>
    <submittedName>
        <fullName evidence="5">Uncharacterized protein</fullName>
    </submittedName>
</protein>
<dbReference type="Gene3D" id="1.25.40.20">
    <property type="entry name" value="Ankyrin repeat-containing domain"/>
    <property type="match status" value="2"/>
</dbReference>
<dbReference type="InterPro" id="IPR002110">
    <property type="entry name" value="Ankyrin_rpt"/>
</dbReference>
<feature type="repeat" description="ANK" evidence="3">
    <location>
        <begin position="212"/>
        <end position="244"/>
    </location>
</feature>
<comment type="caution">
    <text evidence="5">The sequence shown here is derived from an EMBL/GenBank/DDBJ whole genome shotgun (WGS) entry which is preliminary data.</text>
</comment>
<dbReference type="InterPro" id="IPR036770">
    <property type="entry name" value="Ankyrin_rpt-contain_sf"/>
</dbReference>
<dbReference type="PROSITE" id="PS50297">
    <property type="entry name" value="ANK_REP_REGION"/>
    <property type="match status" value="3"/>
</dbReference>
<dbReference type="PANTHER" id="PTHR24126:SF40">
    <property type="entry name" value="ANKYRIN REPEAT FAMILY PROTEIN"/>
    <property type="match status" value="1"/>
</dbReference>
<evidence type="ECO:0000256" key="2">
    <source>
        <dbReference type="ARBA" id="ARBA00023043"/>
    </source>
</evidence>
<sequence length="649" mass="71660">MPPKYFPLRWESTGDQWWFASPIDWAAANGHYDLVKALLRIDSSLLIKLTSLPRIRRLETVWDDLDEDFNDVAKCRSQVAQNLLQESETKKGYNSLIRAGYGGWLLYTAASAGDLIFVKELLDRDPLLVYGEGEYGVTDMFYAAARSKNCEVFRVLFGFAVSPKGKEMEIPASLSWEMMNRAVHAAARGGDVVVLREFLGDWSNVLGYRDSQGFTVLHSAAGRGRVEVVKTLISSYDIISSVDNQGNTALNVAAYRGHLSVVEVLMSASPSLALLTNNYGDTFLHMAVAGFDASSFRRLDQQKDLMRQLVSGKLVNIKDIINVQNNDGRTALHLAAIDNIQSDIVELLLSICYIDLNIHDCEGNTPLDLLKQRPRSASSEILIKRLISAGGISNSQDHTARNSLDSHLRMHGIGTSPGTSFGIPDAEIFLNTGIEDRFSCDFTSREYSYSGEVEAITSTAESNSSKYKKLNSLSNATRRLKTFLRRAGTKEKSSDSFDLEDSYSVESYRTSSSSKNGPVPLRQQYSRVSSLPSNKRILSLQGNLPSPGSKKKFATALTHRVGQVLPKSNLGSPLSAFSESSWSSPMVADIRKSTNLDGYSAGPSSLNQSPNLEKVKMKRKYGSFNMRLMNNYFCFGGQGLAVENSINSH</sequence>
<dbReference type="STRING" id="429701.A0A2G9I9E4"/>
<dbReference type="Pfam" id="PF13857">
    <property type="entry name" value="Ank_5"/>
    <property type="match status" value="1"/>
</dbReference>
<dbReference type="PANTHER" id="PTHR24126">
    <property type="entry name" value="ANKYRIN REPEAT, PH AND SEC7 DOMAIN CONTAINING PROTEIN SECG-RELATED"/>
    <property type="match status" value="1"/>
</dbReference>
<dbReference type="PROSITE" id="PS50088">
    <property type="entry name" value="ANK_REPEAT"/>
    <property type="match status" value="3"/>
</dbReference>
<dbReference type="SMART" id="SM00248">
    <property type="entry name" value="ANK"/>
    <property type="match status" value="8"/>
</dbReference>
<name>A0A2G9I9E4_9LAMI</name>
<gene>
    <name evidence="5" type="ORF">CDL12_00862</name>
</gene>
<keyword evidence="2 3" id="KW-0040">ANK repeat</keyword>
<feature type="repeat" description="ANK" evidence="3">
    <location>
        <begin position="327"/>
        <end position="350"/>
    </location>
</feature>
<feature type="region of interest" description="Disordered" evidence="4">
    <location>
        <begin position="508"/>
        <end position="528"/>
    </location>
</feature>
<dbReference type="Pfam" id="PF12796">
    <property type="entry name" value="Ank_2"/>
    <property type="match status" value="1"/>
</dbReference>
<keyword evidence="6" id="KW-1185">Reference proteome</keyword>
<evidence type="ECO:0000313" key="5">
    <source>
        <dbReference type="EMBL" id="PIN26376.1"/>
    </source>
</evidence>
<evidence type="ECO:0000313" key="6">
    <source>
        <dbReference type="Proteomes" id="UP000231279"/>
    </source>
</evidence>
<dbReference type="SUPFAM" id="SSF48403">
    <property type="entry name" value="Ankyrin repeat"/>
    <property type="match status" value="1"/>
</dbReference>
<dbReference type="EMBL" id="NKXS01000100">
    <property type="protein sequence ID" value="PIN26376.1"/>
    <property type="molecule type" value="Genomic_DNA"/>
</dbReference>
<keyword evidence="1" id="KW-0677">Repeat</keyword>
<dbReference type="Proteomes" id="UP000231279">
    <property type="component" value="Unassembled WGS sequence"/>
</dbReference>
<evidence type="ECO:0000256" key="3">
    <source>
        <dbReference type="PROSITE-ProRule" id="PRU00023"/>
    </source>
</evidence>
<accession>A0A2G9I9E4</accession>
<evidence type="ECO:0000256" key="4">
    <source>
        <dbReference type="SAM" id="MobiDB-lite"/>
    </source>
</evidence>
<feature type="repeat" description="ANK" evidence="3">
    <location>
        <begin position="245"/>
        <end position="277"/>
    </location>
</feature>
<dbReference type="AlphaFoldDB" id="A0A2G9I9E4"/>
<organism evidence="5 6">
    <name type="scientific">Handroanthus impetiginosus</name>
    <dbReference type="NCBI Taxonomy" id="429701"/>
    <lineage>
        <taxon>Eukaryota</taxon>
        <taxon>Viridiplantae</taxon>
        <taxon>Streptophyta</taxon>
        <taxon>Embryophyta</taxon>
        <taxon>Tracheophyta</taxon>
        <taxon>Spermatophyta</taxon>
        <taxon>Magnoliopsida</taxon>
        <taxon>eudicotyledons</taxon>
        <taxon>Gunneridae</taxon>
        <taxon>Pentapetalae</taxon>
        <taxon>asterids</taxon>
        <taxon>lamiids</taxon>
        <taxon>Lamiales</taxon>
        <taxon>Bignoniaceae</taxon>
        <taxon>Crescentiina</taxon>
        <taxon>Tabebuia alliance</taxon>
        <taxon>Handroanthus</taxon>
    </lineage>
</organism>
<evidence type="ECO:0000256" key="1">
    <source>
        <dbReference type="ARBA" id="ARBA00022737"/>
    </source>
</evidence>
<dbReference type="Pfam" id="PF00023">
    <property type="entry name" value="Ank"/>
    <property type="match status" value="1"/>
</dbReference>
<proteinExistence type="predicted"/>
<dbReference type="OrthoDB" id="5314041at2759"/>
<reference evidence="6" key="1">
    <citation type="journal article" date="2018" name="Gigascience">
        <title>Genome assembly of the Pink Ipe (Handroanthus impetiginosus, Bignoniaceae), a highly valued, ecologically keystone Neotropical timber forest tree.</title>
        <authorList>
            <person name="Silva-Junior O.B."/>
            <person name="Grattapaglia D."/>
            <person name="Novaes E."/>
            <person name="Collevatti R.G."/>
        </authorList>
    </citation>
    <scope>NUCLEOTIDE SEQUENCE [LARGE SCALE GENOMIC DNA]</scope>
    <source>
        <strain evidence="6">cv. UFG-1</strain>
    </source>
</reference>